<dbReference type="OrthoDB" id="2532955at2759"/>
<accession>A0A8H7Q3U3</accession>
<dbReference type="InterPro" id="IPR049449">
    <property type="entry name" value="TesB_ACOT8-like_N"/>
</dbReference>
<dbReference type="PANTHER" id="PTHR38110">
    <property type="entry name" value="CHROMOSOME 23, WHOLE GENOME SHOTGUN SEQUENCE"/>
    <property type="match status" value="1"/>
</dbReference>
<evidence type="ECO:0000313" key="3">
    <source>
        <dbReference type="EMBL" id="KAG2185984.1"/>
    </source>
</evidence>
<evidence type="ECO:0000313" key="4">
    <source>
        <dbReference type="Proteomes" id="UP000654370"/>
    </source>
</evidence>
<dbReference type="Gene3D" id="2.40.160.210">
    <property type="entry name" value="Acyl-CoA thioesterase, double hotdog domain"/>
    <property type="match status" value="1"/>
</dbReference>
<feature type="domain" description="Acyl-CoA thioesterase-like N-terminal HotDog" evidence="1">
    <location>
        <begin position="41"/>
        <end position="101"/>
    </location>
</feature>
<dbReference type="Proteomes" id="UP000654370">
    <property type="component" value="Unassembled WGS sequence"/>
</dbReference>
<dbReference type="Pfam" id="PF13622">
    <property type="entry name" value="4HBT_3"/>
    <property type="match status" value="1"/>
</dbReference>
<name>A0A8H7Q3U3_MORIS</name>
<dbReference type="InterPro" id="IPR052389">
    <property type="entry name" value="Sec_Metab_Biosynth-Assoc"/>
</dbReference>
<proteinExistence type="predicted"/>
<sequence length="308" mass="34606">MNTMQTDVGAQSLFDQAIDTKYLGTASNDASIYTGNLLTEFCIGSVPNGGKCYVASTILHAVMQHYSQRHQKDPIAMNLFFMAKTRPGPCVIEITDMKQSKKGYCLSQAIFRQTKDSKAPELTSAKDYDPEDYTHNITSILTFGNFAAEEGVTHIYKPAEPPAREELQPMAWRFMNHVLQGSADQRSFVKNKGDIGKPELRHVVGFKDKRPIDFVSIPYWCDMIVPPAMLLGPTALGGEVWVPTMQMEVLFKGVPKGKEIFCNFISRYIVNGRDEMDGEIWDEDGTLLALTRHQCLVVPWTRNTKPKL</sequence>
<dbReference type="EMBL" id="JAEPQZ010000001">
    <property type="protein sequence ID" value="KAG2185984.1"/>
    <property type="molecule type" value="Genomic_DNA"/>
</dbReference>
<dbReference type="Pfam" id="PF20789">
    <property type="entry name" value="4HBT_3C"/>
    <property type="match status" value="1"/>
</dbReference>
<dbReference type="InterPro" id="IPR049450">
    <property type="entry name" value="ACOT8-like_C"/>
</dbReference>
<dbReference type="AlphaFoldDB" id="A0A8H7Q3U3"/>
<comment type="caution">
    <text evidence="3">The sequence shown here is derived from an EMBL/GenBank/DDBJ whole genome shotgun (WGS) entry which is preliminary data.</text>
</comment>
<gene>
    <name evidence="3" type="ORF">INT43_002422</name>
</gene>
<dbReference type="SUPFAM" id="SSF54637">
    <property type="entry name" value="Thioesterase/thiol ester dehydrase-isomerase"/>
    <property type="match status" value="1"/>
</dbReference>
<evidence type="ECO:0000259" key="1">
    <source>
        <dbReference type="Pfam" id="PF13622"/>
    </source>
</evidence>
<dbReference type="InterPro" id="IPR029069">
    <property type="entry name" value="HotDog_dom_sf"/>
</dbReference>
<organism evidence="3 4">
    <name type="scientific">Mortierella isabellina</name>
    <name type="common">Filamentous fungus</name>
    <name type="synonym">Umbelopsis isabellina</name>
    <dbReference type="NCBI Taxonomy" id="91625"/>
    <lineage>
        <taxon>Eukaryota</taxon>
        <taxon>Fungi</taxon>
        <taxon>Fungi incertae sedis</taxon>
        <taxon>Mucoromycota</taxon>
        <taxon>Mucoromycotina</taxon>
        <taxon>Umbelopsidomycetes</taxon>
        <taxon>Umbelopsidales</taxon>
        <taxon>Umbelopsidaceae</taxon>
        <taxon>Umbelopsis</taxon>
    </lineage>
</organism>
<dbReference type="InterPro" id="IPR042171">
    <property type="entry name" value="Acyl-CoA_hotdog"/>
</dbReference>
<keyword evidence="4" id="KW-1185">Reference proteome</keyword>
<dbReference type="PANTHER" id="PTHR38110:SF1">
    <property type="entry name" value="THIOESTERASE DOMAIN-CONTAINING PROTEIN"/>
    <property type="match status" value="1"/>
</dbReference>
<protein>
    <submittedName>
        <fullName evidence="3">Uncharacterized protein</fullName>
    </submittedName>
</protein>
<feature type="domain" description="Acyl-CoA thioesterase-like C-terminal" evidence="2">
    <location>
        <begin position="169"/>
        <end position="297"/>
    </location>
</feature>
<reference evidence="3" key="1">
    <citation type="submission" date="2020-12" db="EMBL/GenBank/DDBJ databases">
        <title>Metabolic potential, ecology and presence of endohyphal bacteria is reflected in genomic diversity of Mucoromycotina.</title>
        <authorList>
            <person name="Muszewska A."/>
            <person name="Okrasinska A."/>
            <person name="Steczkiewicz K."/>
            <person name="Drgas O."/>
            <person name="Orlowska M."/>
            <person name="Perlinska-Lenart U."/>
            <person name="Aleksandrzak-Piekarczyk T."/>
            <person name="Szatraj K."/>
            <person name="Zielenkiewicz U."/>
            <person name="Pilsyk S."/>
            <person name="Malc E."/>
            <person name="Mieczkowski P."/>
            <person name="Kruszewska J.S."/>
            <person name="Biernat P."/>
            <person name="Pawlowska J."/>
        </authorList>
    </citation>
    <scope>NUCLEOTIDE SEQUENCE</scope>
    <source>
        <strain evidence="3">WA0000067209</strain>
    </source>
</reference>
<evidence type="ECO:0000259" key="2">
    <source>
        <dbReference type="Pfam" id="PF20789"/>
    </source>
</evidence>